<organism evidence="2 3">
    <name type="scientific">Dactylosporangium maewongense</name>
    <dbReference type="NCBI Taxonomy" id="634393"/>
    <lineage>
        <taxon>Bacteria</taxon>
        <taxon>Bacillati</taxon>
        <taxon>Actinomycetota</taxon>
        <taxon>Actinomycetes</taxon>
        <taxon>Micromonosporales</taxon>
        <taxon>Micromonosporaceae</taxon>
        <taxon>Dactylosporangium</taxon>
    </lineage>
</organism>
<dbReference type="RefSeq" id="WP_344504082.1">
    <property type="nucleotide sequence ID" value="NZ_BAAAQD010000009.1"/>
</dbReference>
<protein>
    <submittedName>
        <fullName evidence="2">Uncharacterized protein</fullName>
    </submittedName>
</protein>
<evidence type="ECO:0000313" key="2">
    <source>
        <dbReference type="EMBL" id="GAA1524241.1"/>
    </source>
</evidence>
<keyword evidence="1" id="KW-0812">Transmembrane</keyword>
<gene>
    <name evidence="2" type="ORF">GCM10009827_045870</name>
</gene>
<comment type="caution">
    <text evidence="2">The sequence shown here is derived from an EMBL/GenBank/DDBJ whole genome shotgun (WGS) entry which is preliminary data.</text>
</comment>
<name>A0ABN2ASQ3_9ACTN</name>
<feature type="transmembrane region" description="Helical" evidence="1">
    <location>
        <begin position="102"/>
        <end position="126"/>
    </location>
</feature>
<accession>A0ABN2ASQ3</accession>
<feature type="transmembrane region" description="Helical" evidence="1">
    <location>
        <begin position="76"/>
        <end position="96"/>
    </location>
</feature>
<proteinExistence type="predicted"/>
<keyword evidence="3" id="KW-1185">Reference proteome</keyword>
<keyword evidence="1" id="KW-0472">Membrane</keyword>
<sequence>MALFAVLVQVLFGVGGPSERIETVLALLVPVGATVLLAPGLRSAVAVTAVLAVGLIALGVWASPPQGALSPPSQDWLLPYYGLVTLVCLVLLPMRVPGWWRLLTIPMLATAAVFLTCCYQLSFFVIPLNPSGGPPRTGVRDADFLSLPDELNVHQLAPSCLGVHVPCLRLYEVWSRHGAPNPEVMTLTAAALRDQGWPMIGNTEGASGCRPVRGVFTWADHCLSLHPTTEFVEPRQTTHPGAIVLWASSQ</sequence>
<feature type="transmembrane region" description="Helical" evidence="1">
    <location>
        <begin position="44"/>
        <end position="64"/>
    </location>
</feature>
<dbReference type="EMBL" id="BAAAQD010000009">
    <property type="protein sequence ID" value="GAA1524241.1"/>
    <property type="molecule type" value="Genomic_DNA"/>
</dbReference>
<keyword evidence="1" id="KW-1133">Transmembrane helix</keyword>
<reference evidence="2 3" key="1">
    <citation type="journal article" date="2019" name="Int. J. Syst. Evol. Microbiol.">
        <title>The Global Catalogue of Microorganisms (GCM) 10K type strain sequencing project: providing services to taxonomists for standard genome sequencing and annotation.</title>
        <authorList>
            <consortium name="The Broad Institute Genomics Platform"/>
            <consortium name="The Broad Institute Genome Sequencing Center for Infectious Disease"/>
            <person name="Wu L."/>
            <person name="Ma J."/>
        </authorList>
    </citation>
    <scope>NUCLEOTIDE SEQUENCE [LARGE SCALE GENOMIC DNA]</scope>
    <source>
        <strain evidence="2 3">JCM 15933</strain>
    </source>
</reference>
<evidence type="ECO:0000313" key="3">
    <source>
        <dbReference type="Proteomes" id="UP001501470"/>
    </source>
</evidence>
<evidence type="ECO:0000256" key="1">
    <source>
        <dbReference type="SAM" id="Phobius"/>
    </source>
</evidence>
<dbReference type="Proteomes" id="UP001501470">
    <property type="component" value="Unassembled WGS sequence"/>
</dbReference>